<accession>A0A1Y4MTM5</accession>
<evidence type="ECO:0000313" key="2">
    <source>
        <dbReference type="Proteomes" id="UP000196386"/>
    </source>
</evidence>
<proteinExistence type="predicted"/>
<evidence type="ECO:0000313" key="1">
    <source>
        <dbReference type="EMBL" id="OUP67754.1"/>
    </source>
</evidence>
<dbReference type="AlphaFoldDB" id="A0A1Y4MTM5"/>
<comment type="caution">
    <text evidence="1">The sequence shown here is derived from an EMBL/GenBank/DDBJ whole genome shotgun (WGS) entry which is preliminary data.</text>
</comment>
<dbReference type="Proteomes" id="UP000196386">
    <property type="component" value="Unassembled WGS sequence"/>
</dbReference>
<dbReference type="InterPro" id="IPR019660">
    <property type="entry name" value="Put_sensory_transdc_reg_YbjN"/>
</dbReference>
<evidence type="ECO:0008006" key="3">
    <source>
        <dbReference type="Google" id="ProtNLM"/>
    </source>
</evidence>
<dbReference type="EMBL" id="NFKP01000027">
    <property type="protein sequence ID" value="OUP67754.1"/>
    <property type="molecule type" value="Genomic_DNA"/>
</dbReference>
<reference evidence="2" key="1">
    <citation type="submission" date="2017-04" db="EMBL/GenBank/DDBJ databases">
        <title>Function of individual gut microbiota members based on whole genome sequencing of pure cultures obtained from chicken caecum.</title>
        <authorList>
            <person name="Medvecky M."/>
            <person name="Cejkova D."/>
            <person name="Polansky O."/>
            <person name="Karasova D."/>
            <person name="Kubasova T."/>
            <person name="Cizek A."/>
            <person name="Rychlik I."/>
        </authorList>
    </citation>
    <scope>NUCLEOTIDE SEQUENCE [LARGE SCALE GENOMIC DNA]</scope>
    <source>
        <strain evidence="2">An175</strain>
    </source>
</reference>
<name>A0A1Y4MTM5_9FIRM</name>
<organism evidence="1 2">
    <name type="scientific">Anaerotruncus colihominis</name>
    <dbReference type="NCBI Taxonomy" id="169435"/>
    <lineage>
        <taxon>Bacteria</taxon>
        <taxon>Bacillati</taxon>
        <taxon>Bacillota</taxon>
        <taxon>Clostridia</taxon>
        <taxon>Eubacteriales</taxon>
        <taxon>Oscillospiraceae</taxon>
        <taxon>Anaerotruncus</taxon>
    </lineage>
</organism>
<sequence length="182" mass="20530">MYTTIIVQNAGGPANGVDLNTETGVIGLTALLEQVRDYLDAQEWNYDIRGQEDDEYMIMRMNLKTVDACTTVMRSFDEDSFVVYSIFPIKVPEDKRPEIAEFITRANYGLNHGNFEMDFDDGEIRYKTTAIWGDLEVPERHMDRVINLGFCMLDRYGSGILSVLYGGADAAAAIDKIENSDD</sequence>
<protein>
    <recommendedName>
        <fullName evidence="3">YbjN domain-containing protein</fullName>
    </recommendedName>
</protein>
<dbReference type="Pfam" id="PF10722">
    <property type="entry name" value="YbjN"/>
    <property type="match status" value="1"/>
</dbReference>
<gene>
    <name evidence="1" type="ORF">B5F11_16825</name>
</gene>